<accession>I4CCQ9</accession>
<keyword evidence="4" id="KW-1133">Transmembrane helix</keyword>
<dbReference type="KEGG" id="dti:Desti_4730"/>
<keyword evidence="3" id="KW-0812">Transmembrane</keyword>
<keyword evidence="2" id="KW-0378">Hydrolase</keyword>
<name>I4CCQ9_DESTA</name>
<reference evidence="9" key="1">
    <citation type="submission" date="2012-06" db="EMBL/GenBank/DDBJ databases">
        <title>Complete sequence of chromosome of Desulfomonile tiedjei DSM 6799.</title>
        <authorList>
            <person name="Lucas S."/>
            <person name="Copeland A."/>
            <person name="Lapidus A."/>
            <person name="Glavina del Rio T."/>
            <person name="Dalin E."/>
            <person name="Tice H."/>
            <person name="Bruce D."/>
            <person name="Goodwin L."/>
            <person name="Pitluck S."/>
            <person name="Peters L."/>
            <person name="Ovchinnikova G."/>
            <person name="Zeytun A."/>
            <person name="Lu M."/>
            <person name="Kyrpides N."/>
            <person name="Mavromatis K."/>
            <person name="Ivanova N."/>
            <person name="Brettin T."/>
            <person name="Detter J.C."/>
            <person name="Han C."/>
            <person name="Larimer F."/>
            <person name="Land M."/>
            <person name="Hauser L."/>
            <person name="Markowitz V."/>
            <person name="Cheng J.-F."/>
            <person name="Hugenholtz P."/>
            <person name="Woyke T."/>
            <person name="Wu D."/>
            <person name="Spring S."/>
            <person name="Schroeder M."/>
            <person name="Brambilla E."/>
            <person name="Klenk H.-P."/>
            <person name="Eisen J.A."/>
        </authorList>
    </citation>
    <scope>NUCLEOTIDE SEQUENCE [LARGE SCALE GENOMIC DNA]</scope>
    <source>
        <strain evidence="9">ATCC 49306 / DSM 6799 / DCB-1</strain>
    </source>
</reference>
<dbReference type="AlphaFoldDB" id="I4CCQ9"/>
<dbReference type="NCBIfam" id="TIGR02228">
    <property type="entry name" value="sigpep_I_arch"/>
    <property type="match status" value="1"/>
</dbReference>
<evidence type="ECO:0000256" key="3">
    <source>
        <dbReference type="ARBA" id="ARBA00022692"/>
    </source>
</evidence>
<dbReference type="Proteomes" id="UP000006055">
    <property type="component" value="Chromosome"/>
</dbReference>
<dbReference type="SUPFAM" id="SSF51306">
    <property type="entry name" value="LexA/Signal peptidase"/>
    <property type="match status" value="1"/>
</dbReference>
<dbReference type="GO" id="GO:0004252">
    <property type="term" value="F:serine-type endopeptidase activity"/>
    <property type="evidence" value="ECO:0007669"/>
    <property type="project" value="UniProtKB-UniRule"/>
</dbReference>
<gene>
    <name evidence="8" type="ordered locus">Desti_4730</name>
</gene>
<keyword evidence="2" id="KW-0645">Protease</keyword>
<dbReference type="Pfam" id="PF00717">
    <property type="entry name" value="Peptidase_S24"/>
    <property type="match status" value="1"/>
</dbReference>
<dbReference type="GO" id="GO:0006465">
    <property type="term" value="P:signal peptide processing"/>
    <property type="evidence" value="ECO:0007669"/>
    <property type="project" value="UniProtKB-UniRule"/>
</dbReference>
<evidence type="ECO:0000256" key="1">
    <source>
        <dbReference type="ARBA" id="ARBA00004370"/>
    </source>
</evidence>
<dbReference type="STRING" id="706587.Desti_4730"/>
<evidence type="ECO:0000256" key="5">
    <source>
        <dbReference type="ARBA" id="ARBA00023136"/>
    </source>
</evidence>
<dbReference type="Gene3D" id="2.10.109.10">
    <property type="entry name" value="Umud Fragment, subunit A"/>
    <property type="match status" value="1"/>
</dbReference>
<evidence type="ECO:0000256" key="4">
    <source>
        <dbReference type="ARBA" id="ARBA00022989"/>
    </source>
</evidence>
<evidence type="ECO:0000256" key="6">
    <source>
        <dbReference type="NCBIfam" id="TIGR02228"/>
    </source>
</evidence>
<evidence type="ECO:0000313" key="8">
    <source>
        <dbReference type="EMBL" id="AFM27350.1"/>
    </source>
</evidence>
<dbReference type="EMBL" id="CP003360">
    <property type="protein sequence ID" value="AFM27350.1"/>
    <property type="molecule type" value="Genomic_DNA"/>
</dbReference>
<comment type="subcellular location">
    <subcellularLocation>
        <location evidence="1">Membrane</location>
    </subcellularLocation>
</comment>
<keyword evidence="9" id="KW-1185">Reference proteome</keyword>
<dbReference type="CDD" id="cd06462">
    <property type="entry name" value="Peptidase_S24_S26"/>
    <property type="match status" value="1"/>
</dbReference>
<keyword evidence="5" id="KW-0472">Membrane</keyword>
<dbReference type="PANTHER" id="PTHR10806">
    <property type="entry name" value="SIGNAL PEPTIDASE COMPLEX CATALYTIC SUBUNIT SEC11"/>
    <property type="match status" value="1"/>
</dbReference>
<dbReference type="RefSeq" id="WP_014812458.1">
    <property type="nucleotide sequence ID" value="NC_018025.1"/>
</dbReference>
<organism evidence="8 9">
    <name type="scientific">Desulfomonile tiedjei (strain ATCC 49306 / DSM 6799 / DCB-1)</name>
    <dbReference type="NCBI Taxonomy" id="706587"/>
    <lineage>
        <taxon>Bacteria</taxon>
        <taxon>Pseudomonadati</taxon>
        <taxon>Thermodesulfobacteriota</taxon>
        <taxon>Desulfomonilia</taxon>
        <taxon>Desulfomonilales</taxon>
        <taxon>Desulfomonilaceae</taxon>
        <taxon>Desulfomonile</taxon>
    </lineage>
</organism>
<dbReference type="eggNOG" id="COG0681">
    <property type="taxonomic scope" value="Bacteria"/>
</dbReference>
<dbReference type="EC" id="3.4.21.89" evidence="6"/>
<dbReference type="InterPro" id="IPR036286">
    <property type="entry name" value="LexA/Signal_pep-like_sf"/>
</dbReference>
<proteinExistence type="predicted"/>
<dbReference type="InterPro" id="IPR001733">
    <property type="entry name" value="Peptidase_S26B"/>
</dbReference>
<dbReference type="GO" id="GO:0009003">
    <property type="term" value="F:signal peptidase activity"/>
    <property type="evidence" value="ECO:0007669"/>
    <property type="project" value="UniProtKB-EC"/>
</dbReference>
<sequence>MQNNPSPNSTEPLMVMLRGRSMHPTLRAGDALFVKPAVKVVPGDVVVYLCPRENTPIAHRVVSVGENEIKTRGDNNPSTDLFPVRISDILGKVEQFERKGCRKRLQGGLCGRIQALYVRARKTAINVAVASFRSIYRMQCVSGIFARLLPVKPRVVRFENSGKPRIQLLLGKRVIGEMISEEGWYIKPPFRLFVGEDLLPTPGENAKENKQTVCAIEKEQ</sequence>
<evidence type="ECO:0000259" key="7">
    <source>
        <dbReference type="Pfam" id="PF00717"/>
    </source>
</evidence>
<evidence type="ECO:0000256" key="2">
    <source>
        <dbReference type="ARBA" id="ARBA00022670"/>
    </source>
</evidence>
<protein>
    <recommendedName>
        <fullName evidence="6">Signal peptidase I</fullName>
        <ecNumber evidence="6">3.4.21.89</ecNumber>
    </recommendedName>
</protein>
<feature type="domain" description="Peptidase S24/S26A/S26B/S26C" evidence="7">
    <location>
        <begin position="13"/>
        <end position="52"/>
    </location>
</feature>
<dbReference type="OrthoDB" id="9791537at2"/>
<evidence type="ECO:0000313" key="9">
    <source>
        <dbReference type="Proteomes" id="UP000006055"/>
    </source>
</evidence>
<dbReference type="InterPro" id="IPR015927">
    <property type="entry name" value="Peptidase_S24_S26A/B/C"/>
</dbReference>
<dbReference type="HOGENOM" id="CLU_1254288_0_0_7"/>
<dbReference type="PANTHER" id="PTHR10806:SF6">
    <property type="entry name" value="SIGNAL PEPTIDASE COMPLEX CATALYTIC SUBUNIT SEC11"/>
    <property type="match status" value="1"/>
</dbReference>
<dbReference type="GO" id="GO:0016020">
    <property type="term" value="C:membrane"/>
    <property type="evidence" value="ECO:0007669"/>
    <property type="project" value="UniProtKB-SubCell"/>
</dbReference>